<feature type="transmembrane region" description="Helical" evidence="1">
    <location>
        <begin position="34"/>
        <end position="55"/>
    </location>
</feature>
<reference evidence="3" key="1">
    <citation type="submission" date="2016-10" db="EMBL/GenBank/DDBJ databases">
        <authorList>
            <person name="Varghese N."/>
            <person name="Submissions S."/>
        </authorList>
    </citation>
    <scope>NUCLEOTIDE SEQUENCE [LARGE SCALE GENOMIC DNA]</scope>
    <source>
        <strain evidence="3">CGMCC 1.10121</strain>
    </source>
</reference>
<accession>A0A1H8NAQ4</accession>
<evidence type="ECO:0000256" key="1">
    <source>
        <dbReference type="SAM" id="Phobius"/>
    </source>
</evidence>
<evidence type="ECO:0000313" key="2">
    <source>
        <dbReference type="EMBL" id="SEO26657.1"/>
    </source>
</evidence>
<evidence type="ECO:0000313" key="3">
    <source>
        <dbReference type="Proteomes" id="UP000199126"/>
    </source>
</evidence>
<organism evidence="2 3">
    <name type="scientific">Halogranum amylolyticum</name>
    <dbReference type="NCBI Taxonomy" id="660520"/>
    <lineage>
        <taxon>Archaea</taxon>
        <taxon>Methanobacteriati</taxon>
        <taxon>Methanobacteriota</taxon>
        <taxon>Stenosarchaea group</taxon>
        <taxon>Halobacteria</taxon>
        <taxon>Halobacteriales</taxon>
        <taxon>Haloferacaceae</taxon>
    </lineage>
</organism>
<sequence>MHWFRKARYAIALLVIPLTGIGFATQIGEHSTQYIATVYLMLAGMFVLTVGIASADHSVTEWLS</sequence>
<dbReference type="Proteomes" id="UP000199126">
    <property type="component" value="Unassembled WGS sequence"/>
</dbReference>
<dbReference type="AlphaFoldDB" id="A0A1H8NAQ4"/>
<keyword evidence="3" id="KW-1185">Reference proteome</keyword>
<keyword evidence="1" id="KW-0812">Transmembrane</keyword>
<name>A0A1H8NAQ4_9EURY</name>
<keyword evidence="1" id="KW-1133">Transmembrane helix</keyword>
<proteinExistence type="predicted"/>
<keyword evidence="1" id="KW-0472">Membrane</keyword>
<protein>
    <submittedName>
        <fullName evidence="2">Uncharacterized protein</fullName>
    </submittedName>
</protein>
<gene>
    <name evidence="2" type="ORF">SAMN04487948_101424</name>
</gene>
<dbReference type="EMBL" id="FODV01000001">
    <property type="protein sequence ID" value="SEO26657.1"/>
    <property type="molecule type" value="Genomic_DNA"/>
</dbReference>